<dbReference type="Proteomes" id="UP000245412">
    <property type="component" value="Unassembled WGS sequence"/>
</dbReference>
<evidence type="ECO:0000313" key="3">
    <source>
        <dbReference type="Proteomes" id="UP000245412"/>
    </source>
</evidence>
<organism evidence="2 3">
    <name type="scientific">Murimonas intestini</name>
    <dbReference type="NCBI Taxonomy" id="1337051"/>
    <lineage>
        <taxon>Bacteria</taxon>
        <taxon>Bacillati</taxon>
        <taxon>Bacillota</taxon>
        <taxon>Clostridia</taxon>
        <taxon>Lachnospirales</taxon>
        <taxon>Lachnospiraceae</taxon>
        <taxon>Murimonas</taxon>
    </lineage>
</organism>
<feature type="signal peptide" evidence="1">
    <location>
        <begin position="1"/>
        <end position="25"/>
    </location>
</feature>
<dbReference type="RefSeq" id="WP_109624857.1">
    <property type="nucleotide sequence ID" value="NZ_CABJAT010000002.1"/>
</dbReference>
<dbReference type="EMBL" id="QGGY01000002">
    <property type="protein sequence ID" value="PWJ77901.1"/>
    <property type="molecule type" value="Genomic_DNA"/>
</dbReference>
<evidence type="ECO:0000313" key="2">
    <source>
        <dbReference type="EMBL" id="PWJ77901.1"/>
    </source>
</evidence>
<reference evidence="2 3" key="1">
    <citation type="submission" date="2018-05" db="EMBL/GenBank/DDBJ databases">
        <authorList>
            <person name="Goeker M."/>
            <person name="Huntemann M."/>
            <person name="Clum A."/>
            <person name="Pillay M."/>
            <person name="Palaniappan K."/>
            <person name="Varghese N."/>
            <person name="Mikhailova N."/>
            <person name="Stamatis D."/>
            <person name="Reddy T."/>
            <person name="Daum C."/>
            <person name="Shapiro N."/>
            <person name="Ivanova N."/>
            <person name="Kyrpides N."/>
            <person name="Woyke T."/>
        </authorList>
    </citation>
    <scope>NUCLEOTIDE SEQUENCE [LARGE SCALE GENOMIC DNA]</scope>
    <source>
        <strain evidence="2 3">DSM 26524</strain>
    </source>
</reference>
<name>A0AB73T877_9FIRM</name>
<comment type="caution">
    <text evidence="2">The sequence shown here is derived from an EMBL/GenBank/DDBJ whole genome shotgun (WGS) entry which is preliminary data.</text>
</comment>
<dbReference type="AlphaFoldDB" id="A0AB73T877"/>
<evidence type="ECO:0000256" key="1">
    <source>
        <dbReference type="SAM" id="SignalP"/>
    </source>
</evidence>
<proteinExistence type="predicted"/>
<protein>
    <submittedName>
        <fullName evidence="2">Uncharacterized protein</fullName>
    </submittedName>
</protein>
<gene>
    <name evidence="2" type="ORF">C7383_10234</name>
</gene>
<feature type="chain" id="PRO_5044495883" evidence="1">
    <location>
        <begin position="26"/>
        <end position="341"/>
    </location>
</feature>
<accession>A0AB73T877</accession>
<sequence length="341" mass="37126">MKGKVIVAALAAVLALGTCESTTEAAAADSLSTDSGQEYMGEGLSVADVYRDFQTGVEFNMFEWEQDEFGEDSSGYADYQKEFTCSDVTTDYILVMDSPGDSNALVAVAKGRGQMANVSRGYPGEIERIVSYIQATPVEQSGKQVSVGYVDTYAYEYLAYDEVDYFLNASIYSADLRDCMVVYRIRDAAGSVLGQGVTILANGEGQLNFYKKYPIGTPDPGMWVEISSTVDFSENVADQYSFSGLSFTKSDTESGKTYCRGSGSVVSADVGEESLLSVRKLSQSSDGTAESASYVVMKYGTGEVWTADVMTQPDEDPQYQFWVNGIIIPHDVLLSQEDVWK</sequence>
<keyword evidence="3" id="KW-1185">Reference proteome</keyword>
<keyword evidence="1" id="KW-0732">Signal</keyword>